<dbReference type="InterPro" id="IPR027417">
    <property type="entry name" value="P-loop_NTPase"/>
</dbReference>
<keyword evidence="2" id="KW-0547">Nucleotide-binding</keyword>
<evidence type="ECO:0000259" key="1">
    <source>
        <dbReference type="Pfam" id="PF01695"/>
    </source>
</evidence>
<dbReference type="Proteomes" id="UP001596060">
    <property type="component" value="Unassembled WGS sequence"/>
</dbReference>
<organism evidence="2 3">
    <name type="scientific">Bosea massiliensis</name>
    <dbReference type="NCBI Taxonomy" id="151419"/>
    <lineage>
        <taxon>Bacteria</taxon>
        <taxon>Pseudomonadati</taxon>
        <taxon>Pseudomonadota</taxon>
        <taxon>Alphaproteobacteria</taxon>
        <taxon>Hyphomicrobiales</taxon>
        <taxon>Boseaceae</taxon>
        <taxon>Bosea</taxon>
    </lineage>
</organism>
<feature type="domain" description="IstB-like ATP-binding" evidence="1">
    <location>
        <begin position="1"/>
        <end position="33"/>
    </location>
</feature>
<name>A0ABW0P9X7_9HYPH</name>
<sequence>GDPVVATAILDRLLHHSHVITIRGDSYRLREKRCSGLLQKAAATPQSATA</sequence>
<evidence type="ECO:0000313" key="2">
    <source>
        <dbReference type="EMBL" id="MFC5509451.1"/>
    </source>
</evidence>
<dbReference type="InterPro" id="IPR002611">
    <property type="entry name" value="IstB_ATP-bd"/>
</dbReference>
<comment type="caution">
    <text evidence="2">The sequence shown here is derived from an EMBL/GenBank/DDBJ whole genome shotgun (WGS) entry which is preliminary data.</text>
</comment>
<dbReference type="Pfam" id="PF01695">
    <property type="entry name" value="IstB_IS21"/>
    <property type="match status" value="1"/>
</dbReference>
<dbReference type="EMBL" id="JBHSLU010000165">
    <property type="protein sequence ID" value="MFC5509451.1"/>
    <property type="molecule type" value="Genomic_DNA"/>
</dbReference>
<proteinExistence type="predicted"/>
<feature type="non-terminal residue" evidence="2">
    <location>
        <position position="1"/>
    </location>
</feature>
<reference evidence="3" key="1">
    <citation type="journal article" date="2019" name="Int. J. Syst. Evol. Microbiol.">
        <title>The Global Catalogue of Microorganisms (GCM) 10K type strain sequencing project: providing services to taxonomists for standard genome sequencing and annotation.</title>
        <authorList>
            <consortium name="The Broad Institute Genomics Platform"/>
            <consortium name="The Broad Institute Genome Sequencing Center for Infectious Disease"/>
            <person name="Wu L."/>
            <person name="Ma J."/>
        </authorList>
    </citation>
    <scope>NUCLEOTIDE SEQUENCE [LARGE SCALE GENOMIC DNA]</scope>
    <source>
        <strain evidence="3">CCUG 43117</strain>
    </source>
</reference>
<dbReference type="RefSeq" id="WP_377818176.1">
    <property type="nucleotide sequence ID" value="NZ_JBHSLU010000165.1"/>
</dbReference>
<protein>
    <submittedName>
        <fullName evidence="2">ATP-binding protein</fullName>
    </submittedName>
</protein>
<evidence type="ECO:0000313" key="3">
    <source>
        <dbReference type="Proteomes" id="UP001596060"/>
    </source>
</evidence>
<keyword evidence="3" id="KW-1185">Reference proteome</keyword>
<dbReference type="GO" id="GO:0005524">
    <property type="term" value="F:ATP binding"/>
    <property type="evidence" value="ECO:0007669"/>
    <property type="project" value="UniProtKB-KW"/>
</dbReference>
<keyword evidence="2" id="KW-0067">ATP-binding</keyword>
<dbReference type="Gene3D" id="3.40.50.300">
    <property type="entry name" value="P-loop containing nucleotide triphosphate hydrolases"/>
    <property type="match status" value="1"/>
</dbReference>
<gene>
    <name evidence="2" type="ORF">ACFPN9_30005</name>
</gene>
<accession>A0ABW0P9X7</accession>